<gene>
    <name evidence="2" type="ORF">FHR20_001070</name>
</gene>
<dbReference type="InterPro" id="IPR011055">
    <property type="entry name" value="Dup_hybrid_motif"/>
</dbReference>
<dbReference type="EMBL" id="JAASQV010000001">
    <property type="protein sequence ID" value="NIJ64139.1"/>
    <property type="molecule type" value="Genomic_DNA"/>
</dbReference>
<dbReference type="AlphaFoldDB" id="A0A7X5ZUX8"/>
<feature type="domain" description="M23ase beta-sheet core" evidence="1">
    <location>
        <begin position="236"/>
        <end position="333"/>
    </location>
</feature>
<name>A0A7X5ZUX8_9SPHN</name>
<sequence>MVSPLVQALALLLTIAAPTGQDRSEPVHQAQMEARIRVAPRPVAGSDGARHLAYELQVTSHYSGDAPLRLTRLAIFAGDARTPLKTLEGAALWALLGPQAADEARQDGIPIADGASRTFFLWLALPPGMRPASLRHQLTFRADKGAVQRADDVRTPVVAAAPVRIGPPLRGGRWLAVEGPGNHLSHHWGSMVAIDGTLSIPQRYAIDWFGLDAGSHSIRGVHASPAATVDADWIGYGRDVFAVGDGVVVDARDGVPNGKPLAPQQVPDDLTARSLYGNFVVLRIAPGVYAHYAHLQAGSVQVRPGQRVRRGTAIGRLGQTGSAGAPHLHFHISDRPGFERSEGLPFVIDRFTLLGGATIEDSFDPAVPVPVRAPGARVHRDELPLDGSIVAFP</sequence>
<protein>
    <submittedName>
        <fullName evidence="2">Murein DD-endopeptidase MepM/ murein hydrolase activator NlpD</fullName>
    </submittedName>
</protein>
<dbReference type="Pfam" id="PF01551">
    <property type="entry name" value="Peptidase_M23"/>
    <property type="match status" value="1"/>
</dbReference>
<keyword evidence="2" id="KW-0378">Hydrolase</keyword>
<dbReference type="CDD" id="cd12797">
    <property type="entry name" value="M23_peptidase"/>
    <property type="match status" value="1"/>
</dbReference>
<dbReference type="PANTHER" id="PTHR21666">
    <property type="entry name" value="PEPTIDASE-RELATED"/>
    <property type="match status" value="1"/>
</dbReference>
<evidence type="ECO:0000313" key="3">
    <source>
        <dbReference type="Proteomes" id="UP000564677"/>
    </source>
</evidence>
<organism evidence="2 3">
    <name type="scientific">Sphingomonas leidyi</name>
    <dbReference type="NCBI Taxonomy" id="68569"/>
    <lineage>
        <taxon>Bacteria</taxon>
        <taxon>Pseudomonadati</taxon>
        <taxon>Pseudomonadota</taxon>
        <taxon>Alphaproteobacteria</taxon>
        <taxon>Sphingomonadales</taxon>
        <taxon>Sphingomonadaceae</taxon>
        <taxon>Sphingomonas</taxon>
    </lineage>
</organism>
<evidence type="ECO:0000259" key="1">
    <source>
        <dbReference type="Pfam" id="PF01551"/>
    </source>
</evidence>
<reference evidence="2 3" key="1">
    <citation type="submission" date="2020-03" db="EMBL/GenBank/DDBJ databases">
        <title>Genomic Encyclopedia of Type Strains, Phase IV (KMG-IV): sequencing the most valuable type-strain genomes for metagenomic binning, comparative biology and taxonomic classification.</title>
        <authorList>
            <person name="Goeker M."/>
        </authorList>
    </citation>
    <scope>NUCLEOTIDE SEQUENCE [LARGE SCALE GENOMIC DNA]</scope>
    <source>
        <strain evidence="2 3">DSM 4733</strain>
    </source>
</reference>
<dbReference type="SUPFAM" id="SSF51261">
    <property type="entry name" value="Duplicated hybrid motif"/>
    <property type="match status" value="1"/>
</dbReference>
<dbReference type="InterPro" id="IPR050570">
    <property type="entry name" value="Cell_wall_metabolism_enzyme"/>
</dbReference>
<dbReference type="InterPro" id="IPR016047">
    <property type="entry name" value="M23ase_b-sheet_dom"/>
</dbReference>
<accession>A0A7X5ZUX8</accession>
<comment type="caution">
    <text evidence="2">The sequence shown here is derived from an EMBL/GenBank/DDBJ whole genome shotgun (WGS) entry which is preliminary data.</text>
</comment>
<dbReference type="GO" id="GO:0004222">
    <property type="term" value="F:metalloendopeptidase activity"/>
    <property type="evidence" value="ECO:0007669"/>
    <property type="project" value="TreeGrafter"/>
</dbReference>
<evidence type="ECO:0000313" key="2">
    <source>
        <dbReference type="EMBL" id="NIJ64139.1"/>
    </source>
</evidence>
<dbReference type="PANTHER" id="PTHR21666:SF270">
    <property type="entry name" value="MUREIN HYDROLASE ACTIVATOR ENVC"/>
    <property type="match status" value="1"/>
</dbReference>
<proteinExistence type="predicted"/>
<dbReference type="Gene3D" id="2.70.70.10">
    <property type="entry name" value="Glucose Permease (Domain IIA)"/>
    <property type="match status" value="1"/>
</dbReference>
<keyword evidence="3" id="KW-1185">Reference proteome</keyword>
<dbReference type="Proteomes" id="UP000564677">
    <property type="component" value="Unassembled WGS sequence"/>
</dbReference>